<gene>
    <name evidence="2" type="ORF">Ga0074115_12613</name>
    <name evidence="3" type="ORF">Ga0076813_10294</name>
</gene>
<accession>A0A0T5Z245</accession>
<dbReference type="Gene3D" id="1.25.40.10">
    <property type="entry name" value="Tetratricopeptide repeat domain"/>
    <property type="match status" value="1"/>
</dbReference>
<name>A0A0T5Z245_9GAMM</name>
<evidence type="ECO:0000313" key="3">
    <source>
        <dbReference type="EMBL" id="KRT56799.1"/>
    </source>
</evidence>
<dbReference type="SMART" id="SM00028">
    <property type="entry name" value="TPR"/>
    <property type="match status" value="2"/>
</dbReference>
<evidence type="ECO:0000256" key="1">
    <source>
        <dbReference type="SAM" id="MobiDB-lite"/>
    </source>
</evidence>
<dbReference type="EMBL" id="LDXT01000071">
    <property type="protein sequence ID" value="KRT55864.1"/>
    <property type="molecule type" value="Genomic_DNA"/>
</dbReference>
<dbReference type="Proteomes" id="UP000051276">
    <property type="component" value="Unassembled WGS sequence"/>
</dbReference>
<feature type="region of interest" description="Disordered" evidence="1">
    <location>
        <begin position="171"/>
        <end position="194"/>
    </location>
</feature>
<proteinExistence type="predicted"/>
<evidence type="ECO:0000313" key="4">
    <source>
        <dbReference type="Proteomes" id="UP000051276"/>
    </source>
</evidence>
<dbReference type="STRING" id="54398.Ga0074115_12613"/>
<dbReference type="EMBL" id="LMXI01000665">
    <property type="protein sequence ID" value="KRT56799.1"/>
    <property type="molecule type" value="Genomic_DNA"/>
</dbReference>
<reference evidence="4 5" key="1">
    <citation type="submission" date="2015-11" db="EMBL/GenBank/DDBJ databases">
        <title>The genome of Candidatus Endoriftia persephone in Ridgeia piscesae and population structure of the North Eastern Pacific vestimentiferan symbionts.</title>
        <authorList>
            <person name="Perez M."/>
            <person name="Juniper K.S."/>
        </authorList>
    </citation>
    <scope>NUCLEOTIDE SEQUENCE [LARGE SCALE GENOMIC DNA]</scope>
    <source>
        <strain evidence="3">Ind10</strain>
        <strain evidence="2">Ind11</strain>
    </source>
</reference>
<comment type="caution">
    <text evidence="3">The sequence shown here is derived from an EMBL/GenBank/DDBJ whole genome shotgun (WGS) entry which is preliminary data.</text>
</comment>
<dbReference type="Proteomes" id="UP000051634">
    <property type="component" value="Unassembled WGS sequence"/>
</dbReference>
<protein>
    <submittedName>
        <fullName evidence="2 3">Tetratricopeptide repeat</fullName>
    </submittedName>
</protein>
<sequence length="194" mass="21586">MNTPSAHQLHLSIAEAGKLLALKGNHTEALQHYREALRLAVSAKAPEVFFRHYTQCVLESLELTDAYDEIIRFCQDADTHYAKLGLHSSLHRRDHGSVLERLGLVYLKNGNPQAGREALQKACEHAGAGVLPLSEELLGWLRRGFSIDKARLLRSQQRHHYFVVRPDQVDGRRATPLSSTPQSAVPDPAKALTG</sequence>
<evidence type="ECO:0000313" key="2">
    <source>
        <dbReference type="EMBL" id="KRT55864.1"/>
    </source>
</evidence>
<dbReference type="Pfam" id="PF13181">
    <property type="entry name" value="TPR_8"/>
    <property type="match status" value="1"/>
</dbReference>
<keyword evidence="5" id="KW-1185">Reference proteome</keyword>
<dbReference type="OrthoDB" id="6194004at2"/>
<dbReference type="InterPro" id="IPR019734">
    <property type="entry name" value="TPR_rpt"/>
</dbReference>
<organism evidence="3 4">
    <name type="scientific">endosymbiont of Ridgeia piscesae</name>
    <dbReference type="NCBI Taxonomy" id="54398"/>
    <lineage>
        <taxon>Bacteria</taxon>
        <taxon>Pseudomonadati</taxon>
        <taxon>Pseudomonadota</taxon>
        <taxon>Gammaproteobacteria</taxon>
        <taxon>sulfur-oxidizing symbionts</taxon>
    </lineage>
</organism>
<dbReference type="AlphaFoldDB" id="A0A0T5Z245"/>
<dbReference type="RefSeq" id="WP_057956777.1">
    <property type="nucleotide sequence ID" value="NZ_KQ556957.1"/>
</dbReference>
<dbReference type="InterPro" id="IPR011990">
    <property type="entry name" value="TPR-like_helical_dom_sf"/>
</dbReference>
<evidence type="ECO:0000313" key="5">
    <source>
        <dbReference type="Proteomes" id="UP000051634"/>
    </source>
</evidence>
<dbReference type="SUPFAM" id="SSF48452">
    <property type="entry name" value="TPR-like"/>
    <property type="match status" value="1"/>
</dbReference>